<evidence type="ECO:0000313" key="12">
    <source>
        <dbReference type="Proteomes" id="UP001165092"/>
    </source>
</evidence>
<dbReference type="InterPro" id="IPR014729">
    <property type="entry name" value="Rossmann-like_a/b/a_fold"/>
</dbReference>
<dbReference type="EMBL" id="BSQG01000001">
    <property type="protein sequence ID" value="GLU46887.1"/>
    <property type="molecule type" value="Genomic_DNA"/>
</dbReference>
<dbReference type="PANTHER" id="PTHR42700">
    <property type="entry name" value="SULFATE ADENYLYLTRANSFERASE"/>
    <property type="match status" value="1"/>
</dbReference>
<comment type="similarity">
    <text evidence="8">Belongs to the APS kinase family.</text>
</comment>
<comment type="pathway">
    <text evidence="3 8">Sulfur metabolism; hydrogen sulfide biosynthesis; sulfite from sulfate: step 2/3.</text>
</comment>
<comment type="function">
    <text evidence="2 8">Catalyzes the synthesis of activated sulfate.</text>
</comment>
<dbReference type="Gene3D" id="3.10.400.10">
    <property type="entry name" value="Sulfate adenylyltransferase"/>
    <property type="match status" value="1"/>
</dbReference>
<dbReference type="Pfam" id="PF01583">
    <property type="entry name" value="APS_kinase"/>
    <property type="match status" value="1"/>
</dbReference>
<dbReference type="NCBIfam" id="TIGR00455">
    <property type="entry name" value="apsK"/>
    <property type="match status" value="1"/>
</dbReference>
<evidence type="ECO:0000256" key="1">
    <source>
        <dbReference type="ARBA" id="ARBA00001823"/>
    </source>
</evidence>
<keyword evidence="12" id="KW-1185">Reference proteome</keyword>
<dbReference type="GO" id="GO:0019379">
    <property type="term" value="P:sulfate assimilation, phosphoadenylyl sulfate reduction by phosphoadenylyl-sulfate reductase (thioredoxin)"/>
    <property type="evidence" value="ECO:0007669"/>
    <property type="project" value="TreeGrafter"/>
</dbReference>
<dbReference type="GO" id="GO:0004781">
    <property type="term" value="F:sulfate adenylyltransferase (ATP) activity"/>
    <property type="evidence" value="ECO:0007669"/>
    <property type="project" value="TreeGrafter"/>
</dbReference>
<keyword evidence="11" id="KW-0548">Nucleotidyltransferase</keyword>
<dbReference type="RefSeq" id="WP_285757711.1">
    <property type="nucleotide sequence ID" value="NZ_BSQG01000001.1"/>
</dbReference>
<evidence type="ECO:0000259" key="10">
    <source>
        <dbReference type="Pfam" id="PF14306"/>
    </source>
</evidence>
<dbReference type="NCBIfam" id="NF003013">
    <property type="entry name" value="PRK03846.1"/>
    <property type="match status" value="1"/>
</dbReference>
<dbReference type="InterPro" id="IPR002891">
    <property type="entry name" value="APS"/>
</dbReference>
<evidence type="ECO:0000256" key="3">
    <source>
        <dbReference type="ARBA" id="ARBA00004806"/>
    </source>
</evidence>
<evidence type="ECO:0000259" key="9">
    <source>
        <dbReference type="Pfam" id="PF01583"/>
    </source>
</evidence>
<dbReference type="Proteomes" id="UP001165092">
    <property type="component" value="Unassembled WGS sequence"/>
</dbReference>
<comment type="caution">
    <text evidence="11">The sequence shown here is derived from an EMBL/GenBank/DDBJ whole genome shotgun (WGS) entry which is preliminary data.</text>
</comment>
<accession>A0A9W6P4D7</accession>
<dbReference type="FunFam" id="3.40.50.300:FF:000802">
    <property type="entry name" value="Sulfate adenylyltransferase"/>
    <property type="match status" value="1"/>
</dbReference>
<dbReference type="InterPro" id="IPR015947">
    <property type="entry name" value="PUA-like_sf"/>
</dbReference>
<dbReference type="EC" id="2.7.1.25" evidence="4 8"/>
<dbReference type="InterPro" id="IPR027417">
    <property type="entry name" value="P-loop_NTPase"/>
</dbReference>
<keyword evidence="7 8" id="KW-0067">ATP-binding</keyword>
<dbReference type="Gene3D" id="3.40.50.620">
    <property type="entry name" value="HUPs"/>
    <property type="match status" value="1"/>
</dbReference>
<dbReference type="HAMAP" id="MF_00065">
    <property type="entry name" value="Adenylyl_sulf_kinase"/>
    <property type="match status" value="1"/>
</dbReference>
<proteinExistence type="inferred from homology"/>
<dbReference type="GO" id="GO:0005524">
    <property type="term" value="F:ATP binding"/>
    <property type="evidence" value="ECO:0007669"/>
    <property type="project" value="UniProtKB-UniRule"/>
</dbReference>
<sequence length="499" mass="53196">MTRPAGDPPAFTPGPEGLAHLELILSGVCPLPGFMTVAEAAELATDGPPPPGAVWPVPVVLTVSDELADTNSITLTDPEGAPLAELDVTEGRRAGGARLAGRLHRAAPPAHGVLRALRHTPEQVRRERADRTRPMLAVVTDQALHHRALTRIHAALDGIGGTAPDLLVLIDAPFDDEAAAPAVLAARPLLPEETRYTVVTLPAAWTDGGPPLPAQRRALLAVHVAAAYGATHVLLETRESSATDASPTPVVVLPEQEWGYDTDTESWRPADRIAPDRVRAELTAEQVETELVHGRELPPWFTPEPVAAAMARMRPPRTRRGLTLFFTGLSGSGKSTIARGVSEAVRATGRTVTLLDGDVVRRMLSAGLTFSRADRDLNIRRIGYVAAEIARHGGVAVCAPIAPYTATRAEVRRMAQETGDFFLVHVATPLDVCETRDRKGLYAKARAGEIPEFTGISDPYEEPHDADLVIDTAGAAEADSVDQVVTALREGGWLPDAMP</sequence>
<dbReference type="InterPro" id="IPR025980">
    <property type="entry name" value="ATP-Sase_PUA-like_dom"/>
</dbReference>
<dbReference type="GO" id="GO:0005737">
    <property type="term" value="C:cytoplasm"/>
    <property type="evidence" value="ECO:0007669"/>
    <property type="project" value="TreeGrafter"/>
</dbReference>
<keyword evidence="8" id="KW-0418">Kinase</keyword>
<keyword evidence="8" id="KW-0597">Phosphoprotein</keyword>
<gene>
    <name evidence="11" type="primary">sopT</name>
    <name evidence="8" type="synonym">cysC</name>
    <name evidence="11" type="ORF">Nans01_12380</name>
</gene>
<name>A0A9W6P4D7_9ACTN</name>
<feature type="domain" description="ATP-sulfurylase PUA-like" evidence="10">
    <location>
        <begin position="18"/>
        <end position="111"/>
    </location>
</feature>
<dbReference type="Gene3D" id="3.40.50.300">
    <property type="entry name" value="P-loop containing nucleotide triphosphate hydrolases"/>
    <property type="match status" value="1"/>
</dbReference>
<dbReference type="InterPro" id="IPR050512">
    <property type="entry name" value="Sulf_AdTrans/APS_kinase"/>
</dbReference>
<keyword evidence="6 8" id="KW-0547">Nucleotide-binding</keyword>
<dbReference type="InterPro" id="IPR059117">
    <property type="entry name" value="APS_kinase_dom"/>
</dbReference>
<dbReference type="SUPFAM" id="SSF52540">
    <property type="entry name" value="P-loop containing nucleoside triphosphate hydrolases"/>
    <property type="match status" value="1"/>
</dbReference>
<dbReference type="PANTHER" id="PTHR42700:SF1">
    <property type="entry name" value="SULFATE ADENYLYLTRANSFERASE"/>
    <property type="match status" value="1"/>
</dbReference>
<reference evidence="11" key="1">
    <citation type="submission" date="2023-02" db="EMBL/GenBank/DDBJ databases">
        <title>Nocardiopsis ansamitocini NBRC 112285.</title>
        <authorList>
            <person name="Ichikawa N."/>
            <person name="Sato H."/>
            <person name="Tonouchi N."/>
        </authorList>
    </citation>
    <scope>NUCLEOTIDE SEQUENCE</scope>
    <source>
        <strain evidence="11">NBRC 112285</strain>
    </source>
</reference>
<dbReference type="GO" id="GO:0070814">
    <property type="term" value="P:hydrogen sulfide biosynthetic process"/>
    <property type="evidence" value="ECO:0007669"/>
    <property type="project" value="UniProtKB-UniRule"/>
</dbReference>
<evidence type="ECO:0000313" key="11">
    <source>
        <dbReference type="EMBL" id="GLU46887.1"/>
    </source>
</evidence>
<dbReference type="AlphaFoldDB" id="A0A9W6P4D7"/>
<evidence type="ECO:0000256" key="5">
    <source>
        <dbReference type="ARBA" id="ARBA00022679"/>
    </source>
</evidence>
<evidence type="ECO:0000256" key="6">
    <source>
        <dbReference type="ARBA" id="ARBA00022741"/>
    </source>
</evidence>
<dbReference type="GO" id="GO:0004020">
    <property type="term" value="F:adenylylsulfate kinase activity"/>
    <property type="evidence" value="ECO:0007669"/>
    <property type="project" value="UniProtKB-UniRule"/>
</dbReference>
<keyword evidence="5 8" id="KW-0808">Transferase</keyword>
<evidence type="ECO:0000256" key="4">
    <source>
        <dbReference type="ARBA" id="ARBA00012121"/>
    </source>
</evidence>
<dbReference type="Pfam" id="PF14306">
    <property type="entry name" value="PUA_2"/>
    <property type="match status" value="1"/>
</dbReference>
<dbReference type="GO" id="GO:0010134">
    <property type="term" value="P:sulfate assimilation via adenylyl sulfate reduction"/>
    <property type="evidence" value="ECO:0007669"/>
    <property type="project" value="TreeGrafter"/>
</dbReference>
<dbReference type="CDD" id="cd02027">
    <property type="entry name" value="APSK"/>
    <property type="match status" value="1"/>
</dbReference>
<protein>
    <recommendedName>
        <fullName evidence="4 8">Adenylyl-sulfate kinase</fullName>
        <ecNumber evidence="4 8">2.7.1.25</ecNumber>
    </recommendedName>
    <alternativeName>
        <fullName evidence="8">APS kinase</fullName>
    </alternativeName>
    <alternativeName>
        <fullName evidence="8">ATP adenosine-5'-phosphosulfate 3'-phosphotransferase</fullName>
    </alternativeName>
    <alternativeName>
        <fullName evidence="8">Adenosine-5'-phosphosulfate kinase</fullName>
    </alternativeName>
</protein>
<organism evidence="11 12">
    <name type="scientific">Nocardiopsis ansamitocini</name>
    <dbReference type="NCBI Taxonomy" id="1670832"/>
    <lineage>
        <taxon>Bacteria</taxon>
        <taxon>Bacillati</taxon>
        <taxon>Actinomycetota</taxon>
        <taxon>Actinomycetes</taxon>
        <taxon>Streptosporangiales</taxon>
        <taxon>Nocardiopsidaceae</taxon>
        <taxon>Nocardiopsis</taxon>
    </lineage>
</organism>
<evidence type="ECO:0000256" key="8">
    <source>
        <dbReference type="HAMAP-Rule" id="MF_00065"/>
    </source>
</evidence>
<comment type="caution">
    <text evidence="8">Lacks conserved residue(s) required for the propagation of feature annotation.</text>
</comment>
<evidence type="ECO:0000256" key="7">
    <source>
        <dbReference type="ARBA" id="ARBA00022840"/>
    </source>
</evidence>
<dbReference type="SUPFAM" id="SSF88697">
    <property type="entry name" value="PUA domain-like"/>
    <property type="match status" value="1"/>
</dbReference>
<feature type="binding site" evidence="8">
    <location>
        <begin position="328"/>
        <end position="335"/>
    </location>
    <ligand>
        <name>ATP</name>
        <dbReference type="ChEBI" id="CHEBI:30616"/>
    </ligand>
</feature>
<comment type="catalytic activity">
    <reaction evidence="1 8">
        <text>adenosine 5'-phosphosulfate + ATP = 3'-phosphoadenylyl sulfate + ADP + H(+)</text>
        <dbReference type="Rhea" id="RHEA:24152"/>
        <dbReference type="ChEBI" id="CHEBI:15378"/>
        <dbReference type="ChEBI" id="CHEBI:30616"/>
        <dbReference type="ChEBI" id="CHEBI:58243"/>
        <dbReference type="ChEBI" id="CHEBI:58339"/>
        <dbReference type="ChEBI" id="CHEBI:456216"/>
        <dbReference type="EC" id="2.7.1.25"/>
    </reaction>
</comment>
<feature type="domain" description="APS kinase" evidence="9">
    <location>
        <begin position="320"/>
        <end position="471"/>
    </location>
</feature>
<evidence type="ECO:0000256" key="2">
    <source>
        <dbReference type="ARBA" id="ARBA00002632"/>
    </source>
</evidence>